<sequence length="112" mass="13177">MIFSKFMGFAILPKRKASSFMRFWVVHYPVTYLTAVTIFGCSCMLGYGAYSLLVNPDIYLEPVDRGLPRNEKFKDREYNMKYRRNVDPCRPLVRLMHDGTLDLLDDDPFRKP</sequence>
<dbReference type="EMBL" id="JTDE01003857">
    <property type="protein sequence ID" value="KAF7255566.1"/>
    <property type="molecule type" value="Genomic_DNA"/>
</dbReference>
<evidence type="ECO:0000313" key="2">
    <source>
        <dbReference type="EMBL" id="KAF7255566.1"/>
    </source>
</evidence>
<keyword evidence="1" id="KW-0812">Transmembrane</keyword>
<keyword evidence="1" id="KW-1133">Transmembrane helix</keyword>
<organism evidence="2 3">
    <name type="scientific">Paragonimus skrjabini miyazakii</name>
    <dbReference type="NCBI Taxonomy" id="59628"/>
    <lineage>
        <taxon>Eukaryota</taxon>
        <taxon>Metazoa</taxon>
        <taxon>Spiralia</taxon>
        <taxon>Lophotrochozoa</taxon>
        <taxon>Platyhelminthes</taxon>
        <taxon>Trematoda</taxon>
        <taxon>Digenea</taxon>
        <taxon>Plagiorchiida</taxon>
        <taxon>Troglotremata</taxon>
        <taxon>Troglotrematidae</taxon>
        <taxon>Paragonimus</taxon>
    </lineage>
</organism>
<protein>
    <submittedName>
        <fullName evidence="2">Uncharacterized protein</fullName>
    </submittedName>
</protein>
<comment type="caution">
    <text evidence="2">The sequence shown here is derived from an EMBL/GenBank/DDBJ whole genome shotgun (WGS) entry which is preliminary data.</text>
</comment>
<evidence type="ECO:0000256" key="1">
    <source>
        <dbReference type="SAM" id="Phobius"/>
    </source>
</evidence>
<proteinExistence type="predicted"/>
<dbReference type="Proteomes" id="UP000822476">
    <property type="component" value="Unassembled WGS sequence"/>
</dbReference>
<reference evidence="2" key="1">
    <citation type="submission" date="2019-07" db="EMBL/GenBank/DDBJ databases">
        <title>Annotation for the trematode Paragonimus miyazaki's.</title>
        <authorList>
            <person name="Choi Y.-J."/>
        </authorList>
    </citation>
    <scope>NUCLEOTIDE SEQUENCE</scope>
    <source>
        <strain evidence="2">Japan</strain>
    </source>
</reference>
<name>A0A8S9YQ75_9TREM</name>
<evidence type="ECO:0000313" key="3">
    <source>
        <dbReference type="Proteomes" id="UP000822476"/>
    </source>
</evidence>
<keyword evidence="3" id="KW-1185">Reference proteome</keyword>
<gene>
    <name evidence="2" type="ORF">EG68_07227</name>
</gene>
<keyword evidence="1" id="KW-0472">Membrane</keyword>
<accession>A0A8S9YQ75</accession>
<dbReference type="OrthoDB" id="6220325at2759"/>
<dbReference type="AlphaFoldDB" id="A0A8S9YQ75"/>
<feature type="transmembrane region" description="Helical" evidence="1">
    <location>
        <begin position="21"/>
        <end position="50"/>
    </location>
</feature>